<keyword evidence="3" id="KW-1185">Reference proteome</keyword>
<dbReference type="GO" id="GO:0043683">
    <property type="term" value="P:type IV pilus assembly"/>
    <property type="evidence" value="ECO:0007669"/>
    <property type="project" value="TreeGrafter"/>
</dbReference>
<dbReference type="PANTHER" id="PTHR40278:SF2">
    <property type="entry name" value="TYPE IV PILUS INNER MEMBRANE COMPONENT PILN"/>
    <property type="match status" value="1"/>
</dbReference>
<reference evidence="2" key="1">
    <citation type="submission" date="2021-11" db="EMBL/GenBank/DDBJ databases">
        <title>Vibrio ZSDE26 sp. nov. and Vibrio ZSDZ34 sp. nov., isolated from coastal seawater in Qingdao.</title>
        <authorList>
            <person name="Zhang P."/>
        </authorList>
    </citation>
    <scope>NUCLEOTIDE SEQUENCE</scope>
    <source>
        <strain evidence="2">ZSDE26</strain>
    </source>
</reference>
<dbReference type="GO" id="GO:0043107">
    <property type="term" value="P:type IV pilus-dependent motility"/>
    <property type="evidence" value="ECO:0007669"/>
    <property type="project" value="TreeGrafter"/>
</dbReference>
<accession>A0A9X1XPL3</accession>
<dbReference type="AlphaFoldDB" id="A0A9X1XPL3"/>
<keyword evidence="1" id="KW-0472">Membrane</keyword>
<dbReference type="Proteomes" id="UP001139559">
    <property type="component" value="Unassembled WGS sequence"/>
</dbReference>
<dbReference type="EMBL" id="JAJHVV010000004">
    <property type="protein sequence ID" value="MCK6263169.1"/>
    <property type="molecule type" value="Genomic_DNA"/>
</dbReference>
<keyword evidence="1" id="KW-1133">Transmembrane helix</keyword>
<protein>
    <submittedName>
        <fullName evidence="2">PilN domain-containing protein</fullName>
    </submittedName>
</protein>
<gene>
    <name evidence="2" type="ORF">KP803_07760</name>
</gene>
<dbReference type="Pfam" id="PF05137">
    <property type="entry name" value="PilN"/>
    <property type="match status" value="1"/>
</dbReference>
<evidence type="ECO:0000256" key="1">
    <source>
        <dbReference type="SAM" id="Phobius"/>
    </source>
</evidence>
<proteinExistence type="predicted"/>
<dbReference type="InterPro" id="IPR052534">
    <property type="entry name" value="Extracell_DNA_Util/SecSys_Comp"/>
</dbReference>
<comment type="caution">
    <text evidence="2">The sequence shown here is derived from an EMBL/GenBank/DDBJ whole genome shotgun (WGS) entry which is preliminary data.</text>
</comment>
<keyword evidence="1" id="KW-0812">Transmembrane</keyword>
<name>A0A9X1XPL3_9VIBR</name>
<organism evidence="2 3">
    <name type="scientific">Vibrio amylolyticus</name>
    <dbReference type="NCBI Taxonomy" id="2847292"/>
    <lineage>
        <taxon>Bacteria</taxon>
        <taxon>Pseudomonadati</taxon>
        <taxon>Pseudomonadota</taxon>
        <taxon>Gammaproteobacteria</taxon>
        <taxon>Vibrionales</taxon>
        <taxon>Vibrionaceae</taxon>
        <taxon>Vibrio</taxon>
    </lineage>
</organism>
<evidence type="ECO:0000313" key="3">
    <source>
        <dbReference type="Proteomes" id="UP001139559"/>
    </source>
</evidence>
<evidence type="ECO:0000313" key="2">
    <source>
        <dbReference type="EMBL" id="MCK6263169.1"/>
    </source>
</evidence>
<dbReference type="PANTHER" id="PTHR40278">
    <property type="entry name" value="DNA UTILIZATION PROTEIN HOFN"/>
    <property type="match status" value="1"/>
</dbReference>
<dbReference type="InterPro" id="IPR007813">
    <property type="entry name" value="PilN"/>
</dbReference>
<sequence>MLASINLLPWRDERREQHKRRFVSLVVLTLLLSFLIQYALGWYFSGELQQQQGRINYFTQYIEQLDRRINDLKLTERDHAALLTRLSVVEKLQKSRNRSTEFMVEIQNLIPEGVYVDKIKLNGHDVEMVGISDSTAHLAGMLDNLEKSAFLSDVYMHSIVHDQKRFNHRFQTFKVSFRIALNEPSLKDTGGENG</sequence>
<feature type="transmembrane region" description="Helical" evidence="1">
    <location>
        <begin position="21"/>
        <end position="44"/>
    </location>
</feature>
<dbReference type="RefSeq" id="WP_248008258.1">
    <property type="nucleotide sequence ID" value="NZ_JAJHVV010000004.1"/>
</dbReference>